<dbReference type="PANTHER" id="PTHR36924:SF1">
    <property type="entry name" value="ANTITOXIN HIGA-1"/>
    <property type="match status" value="1"/>
</dbReference>
<dbReference type="RefSeq" id="WP_243843322.1">
    <property type="nucleotide sequence ID" value="NZ_JAAOZC010000003.1"/>
</dbReference>
<evidence type="ECO:0000313" key="4">
    <source>
        <dbReference type="Proteomes" id="UP000727456"/>
    </source>
</evidence>
<dbReference type="SMART" id="SM00530">
    <property type="entry name" value="HTH_XRE"/>
    <property type="match status" value="1"/>
</dbReference>
<organism evidence="3 4">
    <name type="scientific">Sphingomonas vulcanisoli</name>
    <dbReference type="NCBI Taxonomy" id="1658060"/>
    <lineage>
        <taxon>Bacteria</taxon>
        <taxon>Pseudomonadati</taxon>
        <taxon>Pseudomonadota</taxon>
        <taxon>Alphaproteobacteria</taxon>
        <taxon>Sphingomonadales</taxon>
        <taxon>Sphingomonadaceae</taxon>
        <taxon>Sphingomonas</taxon>
    </lineage>
</organism>
<accession>A0ABX0TQC5</accession>
<dbReference type="Proteomes" id="UP000727456">
    <property type="component" value="Unassembled WGS sequence"/>
</dbReference>
<dbReference type="EMBL" id="JAAOZC010000003">
    <property type="protein sequence ID" value="NIJ07726.1"/>
    <property type="molecule type" value="Genomic_DNA"/>
</dbReference>
<evidence type="ECO:0000256" key="1">
    <source>
        <dbReference type="ARBA" id="ARBA00023125"/>
    </source>
</evidence>
<dbReference type="PROSITE" id="PS50943">
    <property type="entry name" value="HTH_CROC1"/>
    <property type="match status" value="1"/>
</dbReference>
<evidence type="ECO:0000259" key="2">
    <source>
        <dbReference type="PROSITE" id="PS50943"/>
    </source>
</evidence>
<dbReference type="Gene3D" id="1.10.260.40">
    <property type="entry name" value="lambda repressor-like DNA-binding domains"/>
    <property type="match status" value="1"/>
</dbReference>
<dbReference type="Pfam" id="PF01381">
    <property type="entry name" value="HTH_3"/>
    <property type="match status" value="1"/>
</dbReference>
<keyword evidence="4" id="KW-1185">Reference proteome</keyword>
<feature type="domain" description="HTH cro/C1-type" evidence="2">
    <location>
        <begin position="19"/>
        <end position="66"/>
    </location>
</feature>
<sequence length="94" mass="10151">MKTPPHPGRFIRSEIVEGHDLTIATAAKALGVTRQALNNLCNGAAAMTPDMALRLEKAFGISMETVLRMQLSYDIAQVRQRADTIDIAPFVAAA</sequence>
<dbReference type="InterPro" id="IPR001387">
    <property type="entry name" value="Cro/C1-type_HTH"/>
</dbReference>
<proteinExistence type="predicted"/>
<name>A0ABX0TQC5_9SPHN</name>
<comment type="caution">
    <text evidence="3">The sequence shown here is derived from an EMBL/GenBank/DDBJ whole genome shotgun (WGS) entry which is preliminary data.</text>
</comment>
<reference evidence="3 4" key="1">
    <citation type="submission" date="2020-03" db="EMBL/GenBank/DDBJ databases">
        <title>Genomic Encyclopedia of Type Strains, Phase III (KMG-III): the genomes of soil and plant-associated and newly described type strains.</title>
        <authorList>
            <person name="Whitman W."/>
        </authorList>
    </citation>
    <scope>NUCLEOTIDE SEQUENCE [LARGE SCALE GENOMIC DNA]</scope>
    <source>
        <strain evidence="3 4">CECT 8804</strain>
    </source>
</reference>
<dbReference type="InterPro" id="IPR010982">
    <property type="entry name" value="Lambda_DNA-bd_dom_sf"/>
</dbReference>
<evidence type="ECO:0000313" key="3">
    <source>
        <dbReference type="EMBL" id="NIJ07726.1"/>
    </source>
</evidence>
<gene>
    <name evidence="3" type="ORF">FHS31_001336</name>
</gene>
<dbReference type="NCBIfam" id="TIGR02607">
    <property type="entry name" value="antidote_HigA"/>
    <property type="match status" value="1"/>
</dbReference>
<dbReference type="CDD" id="cd00093">
    <property type="entry name" value="HTH_XRE"/>
    <property type="match status" value="1"/>
</dbReference>
<protein>
    <submittedName>
        <fullName evidence="3">Addiction module HigA family antidote</fullName>
    </submittedName>
</protein>
<dbReference type="InterPro" id="IPR013430">
    <property type="entry name" value="Toxin_antidote_HigA"/>
</dbReference>
<keyword evidence="1" id="KW-0238">DNA-binding</keyword>
<dbReference type="SUPFAM" id="SSF47413">
    <property type="entry name" value="lambda repressor-like DNA-binding domains"/>
    <property type="match status" value="1"/>
</dbReference>
<dbReference type="PANTHER" id="PTHR36924">
    <property type="entry name" value="ANTITOXIN HIGA-1"/>
    <property type="match status" value="1"/>
</dbReference>